<evidence type="ECO:0000256" key="3">
    <source>
        <dbReference type="ARBA" id="ARBA00023212"/>
    </source>
</evidence>
<evidence type="ECO:0000256" key="4">
    <source>
        <dbReference type="ARBA" id="ARBA00034706"/>
    </source>
</evidence>
<gene>
    <name evidence="6" type="ORF">B0A55_00613</name>
</gene>
<evidence type="ECO:0000313" key="7">
    <source>
        <dbReference type="Proteomes" id="UP000309340"/>
    </source>
</evidence>
<keyword evidence="7" id="KW-1185">Reference proteome</keyword>
<dbReference type="AlphaFoldDB" id="A0A4U0Y4Y9"/>
<dbReference type="Gene3D" id="2.160.10.10">
    <property type="entry name" value="Hexapeptide repeat proteins"/>
    <property type="match status" value="1"/>
</dbReference>
<evidence type="ECO:0000313" key="6">
    <source>
        <dbReference type="EMBL" id="TKA83303.1"/>
    </source>
</evidence>
<evidence type="ECO:0000256" key="1">
    <source>
        <dbReference type="ARBA" id="ARBA00004245"/>
    </source>
</evidence>
<organism evidence="6 7">
    <name type="scientific">Friedmanniomyces simplex</name>
    <dbReference type="NCBI Taxonomy" id="329884"/>
    <lineage>
        <taxon>Eukaryota</taxon>
        <taxon>Fungi</taxon>
        <taxon>Dikarya</taxon>
        <taxon>Ascomycota</taxon>
        <taxon>Pezizomycotina</taxon>
        <taxon>Dothideomycetes</taxon>
        <taxon>Dothideomycetidae</taxon>
        <taxon>Mycosphaerellales</taxon>
        <taxon>Teratosphaeriaceae</taxon>
        <taxon>Friedmanniomyces</taxon>
    </lineage>
</organism>
<keyword evidence="3" id="KW-0206">Cytoskeleton</keyword>
<dbReference type="STRING" id="329884.A0A4U0Y4Y9"/>
<dbReference type="Proteomes" id="UP000309340">
    <property type="component" value="Unassembled WGS sequence"/>
</dbReference>
<dbReference type="PANTHER" id="PTHR46126">
    <property type="entry name" value="DYNACTIN SUBUNIT 5"/>
    <property type="match status" value="1"/>
</dbReference>
<comment type="subcellular location">
    <subcellularLocation>
        <location evidence="1">Cytoplasm</location>
        <location evidence="1">Cytoskeleton</location>
    </subcellularLocation>
</comment>
<protein>
    <recommendedName>
        <fullName evidence="5">Dynactin subunit 5</fullName>
    </recommendedName>
</protein>
<comment type="caution">
    <text evidence="6">The sequence shown here is derived from an EMBL/GenBank/DDBJ whole genome shotgun (WGS) entry which is preliminary data.</text>
</comment>
<reference evidence="6 7" key="1">
    <citation type="submission" date="2017-03" db="EMBL/GenBank/DDBJ databases">
        <title>Genomes of endolithic fungi from Antarctica.</title>
        <authorList>
            <person name="Coleine C."/>
            <person name="Masonjones S."/>
            <person name="Stajich J.E."/>
        </authorList>
    </citation>
    <scope>NUCLEOTIDE SEQUENCE [LARGE SCALE GENOMIC DNA]</scope>
    <source>
        <strain evidence="6 7">CCFEE 5184</strain>
    </source>
</reference>
<comment type="similarity">
    <text evidence="4">Belongs to the dynactin subunits 5/6 family. Dynactin subunit 5 subfamily.</text>
</comment>
<dbReference type="EMBL" id="NAJQ01000011">
    <property type="protein sequence ID" value="TKA83303.1"/>
    <property type="molecule type" value="Genomic_DNA"/>
</dbReference>
<dbReference type="CDD" id="cd03359">
    <property type="entry name" value="LbH_Dynactin_5"/>
    <property type="match status" value="1"/>
</dbReference>
<dbReference type="GO" id="GO:0005869">
    <property type="term" value="C:dynactin complex"/>
    <property type="evidence" value="ECO:0007669"/>
    <property type="project" value="TreeGrafter"/>
</dbReference>
<sequence>MSRPPVVTRRSAKSEYIETDTGNKISRRARIEGKQNIMLAGKSVVMAGATLRGDLHRKGDKSSEGEKGGPITAINIGRASVISTDCTIRPPMRLSRGQMTFYPLRIGDNVFIGPGTHVSALSISSHVHVGANCVLSPFCVIKESCKVLPDTVVPSHMVIPPGSIVAGRPARVVGEVGEGWGQGVGGEGEEWVEGGDLRPLVRSIK</sequence>
<evidence type="ECO:0000256" key="5">
    <source>
        <dbReference type="ARBA" id="ARBA00034865"/>
    </source>
</evidence>
<evidence type="ECO:0000256" key="2">
    <source>
        <dbReference type="ARBA" id="ARBA00022490"/>
    </source>
</evidence>
<dbReference type="Pfam" id="PF21711">
    <property type="entry name" value="DCTN5"/>
    <property type="match status" value="1"/>
</dbReference>
<keyword evidence="2" id="KW-0963">Cytoplasm</keyword>
<name>A0A4U0Y4Y9_9PEZI</name>
<dbReference type="InterPro" id="IPR011004">
    <property type="entry name" value="Trimer_LpxA-like_sf"/>
</dbReference>
<dbReference type="OrthoDB" id="417208at2759"/>
<dbReference type="SUPFAM" id="SSF51161">
    <property type="entry name" value="Trimeric LpxA-like enzymes"/>
    <property type="match status" value="1"/>
</dbReference>
<proteinExistence type="inferred from homology"/>
<dbReference type="PANTHER" id="PTHR46126:SF1">
    <property type="entry name" value="DYNACTIN SUBUNIT 5"/>
    <property type="match status" value="1"/>
</dbReference>
<accession>A0A4U0Y4Y9</accession>
<dbReference type="InterPro" id="IPR047125">
    <property type="entry name" value="DCTN5"/>
</dbReference>